<reference evidence="1 2" key="1">
    <citation type="submission" date="2020-04" db="EMBL/GenBank/DDBJ databases">
        <title>Plant Genome Project.</title>
        <authorList>
            <person name="Zhang R.-G."/>
        </authorList>
    </citation>
    <scope>NUCLEOTIDE SEQUENCE [LARGE SCALE GENOMIC DNA]</scope>
    <source>
        <strain evidence="1">YNK0</strain>
        <tissue evidence="1">Leaf</tissue>
    </source>
</reference>
<evidence type="ECO:0000313" key="2">
    <source>
        <dbReference type="Proteomes" id="UP000655225"/>
    </source>
</evidence>
<dbReference type="AlphaFoldDB" id="A0A835A0D5"/>
<gene>
    <name evidence="1" type="ORF">HHK36_004406</name>
</gene>
<accession>A0A835A0D5</accession>
<proteinExistence type="predicted"/>
<organism evidence="1 2">
    <name type="scientific">Tetracentron sinense</name>
    <name type="common">Spur-leaf</name>
    <dbReference type="NCBI Taxonomy" id="13715"/>
    <lineage>
        <taxon>Eukaryota</taxon>
        <taxon>Viridiplantae</taxon>
        <taxon>Streptophyta</taxon>
        <taxon>Embryophyta</taxon>
        <taxon>Tracheophyta</taxon>
        <taxon>Spermatophyta</taxon>
        <taxon>Magnoliopsida</taxon>
        <taxon>Trochodendrales</taxon>
        <taxon>Trochodendraceae</taxon>
        <taxon>Tetracentron</taxon>
    </lineage>
</organism>
<sequence length="76" mass="8261">MCCDRGTRHKNSYGHKSSTGGVLNFADIDGVLWLGSGKRVSVLNREDLTSTADRNALATDYAREGTKVVFPMGNLE</sequence>
<evidence type="ECO:0000313" key="1">
    <source>
        <dbReference type="EMBL" id="KAF8411847.1"/>
    </source>
</evidence>
<comment type="caution">
    <text evidence="1">The sequence shown here is derived from an EMBL/GenBank/DDBJ whole genome shotgun (WGS) entry which is preliminary data.</text>
</comment>
<dbReference type="Proteomes" id="UP000655225">
    <property type="component" value="Unassembled WGS sequence"/>
</dbReference>
<dbReference type="OrthoDB" id="269151at2759"/>
<keyword evidence="2" id="KW-1185">Reference proteome</keyword>
<name>A0A835A0D5_TETSI</name>
<protein>
    <submittedName>
        <fullName evidence="1">Uncharacterized protein</fullName>
    </submittedName>
</protein>
<dbReference type="EMBL" id="JABCRI010000002">
    <property type="protein sequence ID" value="KAF8411847.1"/>
    <property type="molecule type" value="Genomic_DNA"/>
</dbReference>